<evidence type="ECO:0000313" key="2">
    <source>
        <dbReference type="Proteomes" id="UP001500668"/>
    </source>
</evidence>
<keyword evidence="2" id="KW-1185">Reference proteome</keyword>
<name>A0ABP3PXX1_9ACTN</name>
<reference evidence="2" key="1">
    <citation type="journal article" date="2019" name="Int. J. Syst. Evol. Microbiol.">
        <title>The Global Catalogue of Microorganisms (GCM) 10K type strain sequencing project: providing services to taxonomists for standard genome sequencing and annotation.</title>
        <authorList>
            <consortium name="The Broad Institute Genomics Platform"/>
            <consortium name="The Broad Institute Genome Sequencing Center for Infectious Disease"/>
            <person name="Wu L."/>
            <person name="Ma J."/>
        </authorList>
    </citation>
    <scope>NUCLEOTIDE SEQUENCE [LARGE SCALE GENOMIC DNA]</scope>
    <source>
        <strain evidence="2">JCM 5067</strain>
    </source>
</reference>
<accession>A0ABP3PXX1</accession>
<dbReference type="Proteomes" id="UP001500668">
    <property type="component" value="Unassembled WGS sequence"/>
</dbReference>
<dbReference type="EMBL" id="BAAACA010000003">
    <property type="protein sequence ID" value="GAA0578482.1"/>
    <property type="molecule type" value="Genomic_DNA"/>
</dbReference>
<comment type="caution">
    <text evidence="1">The sequence shown here is derived from an EMBL/GenBank/DDBJ whole genome shotgun (WGS) entry which is preliminary data.</text>
</comment>
<gene>
    <name evidence="1" type="ORF">GCM10010394_03770</name>
</gene>
<proteinExistence type="predicted"/>
<evidence type="ECO:0000313" key="1">
    <source>
        <dbReference type="EMBL" id="GAA0578482.1"/>
    </source>
</evidence>
<protein>
    <submittedName>
        <fullName evidence="1">Uncharacterized protein</fullName>
    </submittedName>
</protein>
<sequence>MGDSLVGAVRGLTGADGHTARFRELSGQGVHLLRRSGRYAELDTLSTYFLGLRS</sequence>
<organism evidence="1 2">
    <name type="scientific">Streptomyces crystallinus</name>
    <dbReference type="NCBI Taxonomy" id="68191"/>
    <lineage>
        <taxon>Bacteria</taxon>
        <taxon>Bacillati</taxon>
        <taxon>Actinomycetota</taxon>
        <taxon>Actinomycetes</taxon>
        <taxon>Kitasatosporales</taxon>
        <taxon>Streptomycetaceae</taxon>
        <taxon>Streptomyces</taxon>
    </lineage>
</organism>